<dbReference type="Proteomes" id="UP000238045">
    <property type="component" value="Unassembled WGS sequence"/>
</dbReference>
<keyword evidence="3" id="KW-0732">Signal</keyword>
<evidence type="ECO:0000256" key="1">
    <source>
        <dbReference type="ARBA" id="ARBA00010333"/>
    </source>
</evidence>
<dbReference type="InterPro" id="IPR051455">
    <property type="entry name" value="Bact_solute-bind_prot3"/>
</dbReference>
<dbReference type="PANTHER" id="PTHR30085:SF6">
    <property type="entry name" value="ABC TRANSPORTER GLUTAMINE-BINDING PROTEIN GLNH"/>
    <property type="match status" value="1"/>
</dbReference>
<sequence length="354" mass="38171">MTATPPTPGGRGLAPDDALTTHPIPSSATRSKCGSGLVRECGGSIAPCIGSGRVHIHFLGHDRPHHSAPRSAPTRSQHTGVHLYSSLALAALIAMSTLPAYAEPLLERAQSRGALNVCTSDEFPPFKTLDANGNPSGLIMDLIVDLQQQLSIRIGQPLKLSLVQVNPLNRLLFLDQGRCEVLVTSLLDTPARRREVDFASPGFYSSAATVFAPKSTAIPDWESLRGKTLCAPATSVWVRPFERRYGVQFASFNGTAEVRKAVADSRCLGAMGDDALYSALARQPEWADYEVKLPGQEPAPWGIALRKGQPELLAAVSSIVEGWHANGLIIQLEQRYGLTPNAWVAQQHVQARHE</sequence>
<evidence type="ECO:0000313" key="6">
    <source>
        <dbReference type="EMBL" id="PRC19008.1"/>
    </source>
</evidence>
<dbReference type="SUPFAM" id="SSF53850">
    <property type="entry name" value="Periplasmic binding protein-like II"/>
    <property type="match status" value="1"/>
</dbReference>
<dbReference type="SMART" id="SM00062">
    <property type="entry name" value="PBPb"/>
    <property type="match status" value="1"/>
</dbReference>
<dbReference type="GO" id="GO:0006865">
    <property type="term" value="P:amino acid transport"/>
    <property type="evidence" value="ECO:0007669"/>
    <property type="project" value="TreeGrafter"/>
</dbReference>
<keyword evidence="7" id="KW-1185">Reference proteome</keyword>
<comment type="similarity">
    <text evidence="1">Belongs to the bacterial solute-binding protein 3 family.</text>
</comment>
<evidence type="ECO:0000256" key="4">
    <source>
        <dbReference type="SAM" id="MobiDB-lite"/>
    </source>
</evidence>
<dbReference type="EMBL" id="PCQL01000010">
    <property type="protein sequence ID" value="PRC19008.1"/>
    <property type="molecule type" value="Genomic_DNA"/>
</dbReference>
<feature type="domain" description="Solute-binding protein family 3/N-terminal" evidence="5">
    <location>
        <begin position="114"/>
        <end position="340"/>
    </location>
</feature>
<feature type="compositionally biased region" description="Polar residues" evidence="4">
    <location>
        <begin position="23"/>
        <end position="32"/>
    </location>
</feature>
<feature type="region of interest" description="Disordered" evidence="4">
    <location>
        <begin position="1"/>
        <end position="32"/>
    </location>
</feature>
<dbReference type="PANTHER" id="PTHR30085">
    <property type="entry name" value="AMINO ACID ABC TRANSPORTER PERMEASE"/>
    <property type="match status" value="1"/>
</dbReference>
<organism evidence="6 7">
    <name type="scientific">Pseudomonas poae</name>
    <dbReference type="NCBI Taxonomy" id="200451"/>
    <lineage>
        <taxon>Bacteria</taxon>
        <taxon>Pseudomonadati</taxon>
        <taxon>Pseudomonadota</taxon>
        <taxon>Gammaproteobacteria</taxon>
        <taxon>Pseudomonadales</taxon>
        <taxon>Pseudomonadaceae</taxon>
        <taxon>Pseudomonas</taxon>
    </lineage>
</organism>
<dbReference type="Pfam" id="PF00497">
    <property type="entry name" value="SBP_bac_3"/>
    <property type="match status" value="1"/>
</dbReference>
<evidence type="ECO:0000313" key="7">
    <source>
        <dbReference type="Proteomes" id="UP000238045"/>
    </source>
</evidence>
<evidence type="ECO:0000259" key="5">
    <source>
        <dbReference type="SMART" id="SM00062"/>
    </source>
</evidence>
<evidence type="ECO:0000256" key="2">
    <source>
        <dbReference type="ARBA" id="ARBA00022448"/>
    </source>
</evidence>
<name>A0A2S9ET76_9PSED</name>
<reference evidence="6 7" key="1">
    <citation type="submission" date="2017-09" db="EMBL/GenBank/DDBJ databases">
        <title>Genomic, metabolic, and phenotypic characteristics of bacterial isolates from the natural microbiome of the model nematode Caenorhabditis elegans.</title>
        <authorList>
            <person name="Zimmermann J."/>
            <person name="Obeng N."/>
            <person name="Yang W."/>
            <person name="Obeng O."/>
            <person name="Kissoyan K."/>
            <person name="Pees B."/>
            <person name="Dirksen P."/>
            <person name="Hoppner M."/>
            <person name="Franke A."/>
            <person name="Rosenstiel P."/>
            <person name="Leippe M."/>
            <person name="Dierking K."/>
            <person name="Kaleta C."/>
            <person name="Schulenburg H."/>
        </authorList>
    </citation>
    <scope>NUCLEOTIDE SEQUENCE [LARGE SCALE GENOMIC DNA]</scope>
    <source>
        <strain evidence="6 7">MYb117</strain>
    </source>
</reference>
<dbReference type="GO" id="GO:0030288">
    <property type="term" value="C:outer membrane-bounded periplasmic space"/>
    <property type="evidence" value="ECO:0007669"/>
    <property type="project" value="TreeGrafter"/>
</dbReference>
<dbReference type="GO" id="GO:0005576">
    <property type="term" value="C:extracellular region"/>
    <property type="evidence" value="ECO:0007669"/>
    <property type="project" value="TreeGrafter"/>
</dbReference>
<keyword evidence="2" id="KW-0813">Transport</keyword>
<accession>A0A2S9ET76</accession>
<dbReference type="InterPro" id="IPR001638">
    <property type="entry name" value="Solute-binding_3/MltF_N"/>
</dbReference>
<protein>
    <recommendedName>
        <fullName evidence="5">Solute-binding protein family 3/N-terminal domain-containing protein</fullName>
    </recommendedName>
</protein>
<comment type="caution">
    <text evidence="6">The sequence shown here is derived from an EMBL/GenBank/DDBJ whole genome shotgun (WGS) entry which is preliminary data.</text>
</comment>
<dbReference type="Gene3D" id="3.40.190.10">
    <property type="entry name" value="Periplasmic binding protein-like II"/>
    <property type="match status" value="2"/>
</dbReference>
<proteinExistence type="inferred from homology"/>
<dbReference type="AlphaFoldDB" id="A0A2S9ET76"/>
<evidence type="ECO:0000256" key="3">
    <source>
        <dbReference type="ARBA" id="ARBA00022729"/>
    </source>
</evidence>
<gene>
    <name evidence="6" type="ORF">CQZ99_11890</name>
</gene>